<feature type="compositionally biased region" description="Polar residues" evidence="1">
    <location>
        <begin position="1"/>
        <end position="12"/>
    </location>
</feature>
<feature type="region of interest" description="Disordered" evidence="1">
    <location>
        <begin position="1"/>
        <end position="129"/>
    </location>
</feature>
<evidence type="ECO:0000313" key="2">
    <source>
        <dbReference type="EMBL" id="AWP14644.1"/>
    </source>
</evidence>
<protein>
    <submittedName>
        <fullName evidence="2">Uncharacterized protein</fullName>
    </submittedName>
</protein>
<feature type="compositionally biased region" description="Basic residues" evidence="1">
    <location>
        <begin position="81"/>
        <end position="90"/>
    </location>
</feature>
<organism evidence="2 3">
    <name type="scientific">Scophthalmus maximus</name>
    <name type="common">Turbot</name>
    <name type="synonym">Psetta maxima</name>
    <dbReference type="NCBI Taxonomy" id="52904"/>
    <lineage>
        <taxon>Eukaryota</taxon>
        <taxon>Metazoa</taxon>
        <taxon>Chordata</taxon>
        <taxon>Craniata</taxon>
        <taxon>Vertebrata</taxon>
        <taxon>Euteleostomi</taxon>
        <taxon>Actinopterygii</taxon>
        <taxon>Neopterygii</taxon>
        <taxon>Teleostei</taxon>
        <taxon>Neoteleostei</taxon>
        <taxon>Acanthomorphata</taxon>
        <taxon>Carangaria</taxon>
        <taxon>Pleuronectiformes</taxon>
        <taxon>Pleuronectoidei</taxon>
        <taxon>Scophthalmidae</taxon>
        <taxon>Scophthalmus</taxon>
    </lineage>
</organism>
<gene>
    <name evidence="2" type="ORF">SMAX5B_017722</name>
</gene>
<dbReference type="Proteomes" id="UP000246464">
    <property type="component" value="Chromosome 15"/>
</dbReference>
<reference evidence="2 3" key="1">
    <citation type="submission" date="2017-12" db="EMBL/GenBank/DDBJ databases">
        <title>Integrating genomic resources of turbot (Scophthalmus maximus) in depth evaluation of genetic and physical mapping variation across individuals.</title>
        <authorList>
            <person name="Martinez P."/>
        </authorList>
    </citation>
    <scope>NUCLEOTIDE SEQUENCE [LARGE SCALE GENOMIC DNA]</scope>
</reference>
<evidence type="ECO:0000256" key="1">
    <source>
        <dbReference type="SAM" id="MobiDB-lite"/>
    </source>
</evidence>
<dbReference type="AlphaFoldDB" id="A0A2U9CDJ0"/>
<name>A0A2U9CDJ0_SCOMX</name>
<keyword evidence="3" id="KW-1185">Reference proteome</keyword>
<evidence type="ECO:0000313" key="3">
    <source>
        <dbReference type="Proteomes" id="UP000246464"/>
    </source>
</evidence>
<dbReference type="EMBL" id="CP026257">
    <property type="protein sequence ID" value="AWP14644.1"/>
    <property type="molecule type" value="Genomic_DNA"/>
</dbReference>
<proteinExistence type="predicted"/>
<feature type="compositionally biased region" description="Basic and acidic residues" evidence="1">
    <location>
        <begin position="41"/>
        <end position="56"/>
    </location>
</feature>
<sequence length="129" mass="14544">MSSRAGTSSMSCLVQGGRGSDSSSSFNPRFRQRHFPSKATCDLRQEGSDPQVKVKLEQTFPEPRVKKSSGGFNLYVDRQTRRGRGKRQKRPVRDDRPLTQSEECEPSGAAGRTVPPVRRRRPPVRDERS</sequence>
<accession>A0A2U9CDJ0</accession>